<accession>A0ABU2M1B0</accession>
<dbReference type="InterPro" id="IPR017039">
    <property type="entry name" value="Virul_fac_BrkB"/>
</dbReference>
<evidence type="ECO:0000256" key="2">
    <source>
        <dbReference type="ARBA" id="ARBA00022475"/>
    </source>
</evidence>
<feature type="transmembrane region" description="Helical" evidence="7">
    <location>
        <begin position="41"/>
        <end position="63"/>
    </location>
</feature>
<dbReference type="PANTHER" id="PTHR30213">
    <property type="entry name" value="INNER MEMBRANE PROTEIN YHJD"/>
    <property type="match status" value="1"/>
</dbReference>
<feature type="transmembrane region" description="Helical" evidence="7">
    <location>
        <begin position="100"/>
        <end position="120"/>
    </location>
</feature>
<keyword evidence="2" id="KW-1003">Cell membrane</keyword>
<keyword evidence="9" id="KW-1185">Reference proteome</keyword>
<feature type="transmembrane region" description="Helical" evidence="7">
    <location>
        <begin position="255"/>
        <end position="275"/>
    </location>
</feature>
<feature type="compositionally biased region" description="Low complexity" evidence="6">
    <location>
        <begin position="305"/>
        <end position="317"/>
    </location>
</feature>
<reference evidence="9" key="1">
    <citation type="submission" date="2023-07" db="EMBL/GenBank/DDBJ databases">
        <title>30 novel species of actinomycetes from the DSMZ collection.</title>
        <authorList>
            <person name="Nouioui I."/>
        </authorList>
    </citation>
    <scope>NUCLEOTIDE SEQUENCE [LARGE SCALE GENOMIC DNA]</scope>
    <source>
        <strain evidence="9">DSM 44918</strain>
    </source>
</reference>
<organism evidence="8 9">
    <name type="scientific">Streptomyces millisiae</name>
    <dbReference type="NCBI Taxonomy" id="3075542"/>
    <lineage>
        <taxon>Bacteria</taxon>
        <taxon>Bacillati</taxon>
        <taxon>Actinomycetota</taxon>
        <taxon>Actinomycetes</taxon>
        <taxon>Kitasatosporales</taxon>
        <taxon>Streptomycetaceae</taxon>
        <taxon>Streptomyces</taxon>
    </lineage>
</organism>
<keyword evidence="3 7" id="KW-0812">Transmembrane</keyword>
<evidence type="ECO:0000256" key="6">
    <source>
        <dbReference type="SAM" id="MobiDB-lite"/>
    </source>
</evidence>
<feature type="transmembrane region" description="Helical" evidence="7">
    <location>
        <begin position="222"/>
        <end position="243"/>
    </location>
</feature>
<evidence type="ECO:0000313" key="9">
    <source>
        <dbReference type="Proteomes" id="UP001183420"/>
    </source>
</evidence>
<evidence type="ECO:0000256" key="4">
    <source>
        <dbReference type="ARBA" id="ARBA00022989"/>
    </source>
</evidence>
<dbReference type="PANTHER" id="PTHR30213:SF0">
    <property type="entry name" value="UPF0761 MEMBRANE PROTEIN YIHY"/>
    <property type="match status" value="1"/>
</dbReference>
<feature type="transmembrane region" description="Helical" evidence="7">
    <location>
        <begin position="147"/>
        <end position="171"/>
    </location>
</feature>
<evidence type="ECO:0000256" key="5">
    <source>
        <dbReference type="ARBA" id="ARBA00023136"/>
    </source>
</evidence>
<feature type="region of interest" description="Disordered" evidence="6">
    <location>
        <begin position="288"/>
        <end position="324"/>
    </location>
</feature>
<keyword evidence="4 7" id="KW-1133">Transmembrane helix</keyword>
<comment type="subcellular location">
    <subcellularLocation>
        <location evidence="1">Cell membrane</location>
        <topology evidence="1">Multi-pass membrane protein</topology>
    </subcellularLocation>
</comment>
<proteinExistence type="predicted"/>
<evidence type="ECO:0000313" key="8">
    <source>
        <dbReference type="EMBL" id="MDT0323358.1"/>
    </source>
</evidence>
<feature type="compositionally biased region" description="Pro residues" evidence="6">
    <location>
        <begin position="288"/>
        <end position="304"/>
    </location>
</feature>
<gene>
    <name evidence="8" type="ORF">RNC47_34155</name>
</gene>
<evidence type="ECO:0000256" key="1">
    <source>
        <dbReference type="ARBA" id="ARBA00004651"/>
    </source>
</evidence>
<dbReference type="NCBIfam" id="TIGR00765">
    <property type="entry name" value="yihY_not_rbn"/>
    <property type="match status" value="1"/>
</dbReference>
<dbReference type="EMBL" id="JAVREM010000102">
    <property type="protein sequence ID" value="MDT0323358.1"/>
    <property type="molecule type" value="Genomic_DNA"/>
</dbReference>
<name>A0ABU2M1B0_9ACTN</name>
<protein>
    <submittedName>
        <fullName evidence="8">YihY/virulence factor BrkB family protein</fullName>
    </submittedName>
</protein>
<dbReference type="PIRSF" id="PIRSF035875">
    <property type="entry name" value="RNase_BN"/>
    <property type="match status" value="1"/>
</dbReference>
<comment type="caution">
    <text evidence="8">The sequence shown here is derived from an EMBL/GenBank/DDBJ whole genome shotgun (WGS) entry which is preliminary data.</text>
</comment>
<dbReference type="Proteomes" id="UP001183420">
    <property type="component" value="Unassembled WGS sequence"/>
</dbReference>
<evidence type="ECO:0000256" key="7">
    <source>
        <dbReference type="SAM" id="Phobius"/>
    </source>
</evidence>
<feature type="transmembrane region" description="Helical" evidence="7">
    <location>
        <begin position="191"/>
        <end position="210"/>
    </location>
</feature>
<dbReference type="RefSeq" id="WP_311604531.1">
    <property type="nucleotide sequence ID" value="NZ_JAVREM010000102.1"/>
</dbReference>
<sequence length="324" mass="34158">MPERTTAGPSGGEAPARWAVALRRTPVSMWRDDIDHWAAALTYYSVLAVFPTLFVALSVIGIIDYQVAQELLWQFSALVPAGSRGDVVGALHDLADQRSAAWVVTVVGAVSALVSAYNYLAIFRRVQHAMHGVTDHRAPWRTIPRTMLSALGLLALLVGSATVLVLTGGAVRVIGRLLGPGEAGSTAWELLKWPLLVLLVTGLVLVLFRTGPAGARVPARGVPGGALAVLLWLVTSAAFALYASGVGTYDRLYGSLAGIIVFLVWLWVSNLSLLAGAQFNAELARLTPPPAPPRPAVPPLPAYPPAAGRAPVPARPTTGKDDLP</sequence>
<keyword evidence="5 7" id="KW-0472">Membrane</keyword>
<dbReference type="Pfam" id="PF03631">
    <property type="entry name" value="Virul_fac_BrkB"/>
    <property type="match status" value="1"/>
</dbReference>
<evidence type="ECO:0000256" key="3">
    <source>
        <dbReference type="ARBA" id="ARBA00022692"/>
    </source>
</evidence>